<proteinExistence type="predicted"/>
<gene>
    <name evidence="2" type="ORF">Pla144_02440</name>
</gene>
<accession>A0A5C6D2N4</accession>
<dbReference type="EMBL" id="SJPS01000001">
    <property type="protein sequence ID" value="TWU29466.1"/>
    <property type="molecule type" value="Genomic_DNA"/>
</dbReference>
<keyword evidence="1" id="KW-0472">Membrane</keyword>
<keyword evidence="3" id="KW-1185">Reference proteome</keyword>
<evidence type="ECO:0000256" key="1">
    <source>
        <dbReference type="SAM" id="Phobius"/>
    </source>
</evidence>
<keyword evidence="1" id="KW-0812">Transmembrane</keyword>
<organism evidence="2 3">
    <name type="scientific">Bythopirellula polymerisocia</name>
    <dbReference type="NCBI Taxonomy" id="2528003"/>
    <lineage>
        <taxon>Bacteria</taxon>
        <taxon>Pseudomonadati</taxon>
        <taxon>Planctomycetota</taxon>
        <taxon>Planctomycetia</taxon>
        <taxon>Pirellulales</taxon>
        <taxon>Lacipirellulaceae</taxon>
        <taxon>Bythopirellula</taxon>
    </lineage>
</organism>
<protein>
    <submittedName>
        <fullName evidence="2">Uncharacterized protein</fullName>
    </submittedName>
</protein>
<reference evidence="2 3" key="1">
    <citation type="submission" date="2019-02" db="EMBL/GenBank/DDBJ databases">
        <title>Deep-cultivation of Planctomycetes and their phenomic and genomic characterization uncovers novel biology.</title>
        <authorList>
            <person name="Wiegand S."/>
            <person name="Jogler M."/>
            <person name="Boedeker C."/>
            <person name="Pinto D."/>
            <person name="Vollmers J."/>
            <person name="Rivas-Marin E."/>
            <person name="Kohn T."/>
            <person name="Peeters S.H."/>
            <person name="Heuer A."/>
            <person name="Rast P."/>
            <person name="Oberbeckmann S."/>
            <person name="Bunk B."/>
            <person name="Jeske O."/>
            <person name="Meyerdierks A."/>
            <person name="Storesund J.E."/>
            <person name="Kallscheuer N."/>
            <person name="Luecker S."/>
            <person name="Lage O.M."/>
            <person name="Pohl T."/>
            <person name="Merkel B.J."/>
            <person name="Hornburger P."/>
            <person name="Mueller R.-W."/>
            <person name="Bruemmer F."/>
            <person name="Labrenz M."/>
            <person name="Spormann A.M."/>
            <person name="Op Den Camp H."/>
            <person name="Overmann J."/>
            <person name="Amann R."/>
            <person name="Jetten M.S.M."/>
            <person name="Mascher T."/>
            <person name="Medema M.H."/>
            <person name="Devos D.P."/>
            <person name="Kaster A.-K."/>
            <person name="Ovreas L."/>
            <person name="Rohde M."/>
            <person name="Galperin M.Y."/>
            <person name="Jogler C."/>
        </authorList>
    </citation>
    <scope>NUCLEOTIDE SEQUENCE [LARGE SCALE GENOMIC DNA]</scope>
    <source>
        <strain evidence="2 3">Pla144</strain>
    </source>
</reference>
<keyword evidence="1" id="KW-1133">Transmembrane helix</keyword>
<feature type="transmembrane region" description="Helical" evidence="1">
    <location>
        <begin position="12"/>
        <end position="37"/>
    </location>
</feature>
<dbReference type="Proteomes" id="UP000318437">
    <property type="component" value="Unassembled WGS sequence"/>
</dbReference>
<comment type="caution">
    <text evidence="2">The sequence shown here is derived from an EMBL/GenBank/DDBJ whole genome shotgun (WGS) entry which is preliminary data.</text>
</comment>
<dbReference type="AlphaFoldDB" id="A0A5C6D2N4"/>
<sequence>MAQNFNMQRHAFSLLELMIALGTSSLLVAGLASSLYISSQALSDNPNSSEQSRTSAIVLHDLAADLNKAISFSERTATALTFTVPDRNGDGTSETIRYAWSGSPGDPLTYQYNGGAIVNVATDVQSFNTTALTREMMADSVVASVGGEVVFEEFSSAKLASNGTSIVIAKPPGTSEGDLLIAAVSTDGNATTSLAGPAGWSLITIGPTSGSIRQTFGVWWKIASSSEPSSYQFSWAPSEQAFGWIMRFTGHDLITPINAFATESGYAILTASSPAVISSVGNAMILRLAGFDNRLVSTDLPGLLGHTPINMDSSSTSSSAASGGAGYLIQTAAGDSGSSSFNLTGAEEFTSVTIAIAPEVNP</sequence>
<name>A0A5C6D2N4_9BACT</name>
<evidence type="ECO:0000313" key="2">
    <source>
        <dbReference type="EMBL" id="TWU29466.1"/>
    </source>
</evidence>
<evidence type="ECO:0000313" key="3">
    <source>
        <dbReference type="Proteomes" id="UP000318437"/>
    </source>
</evidence>